<organism evidence="6 7">
    <name type="scientific">Merluccius polli</name>
    <name type="common">Benguela hake</name>
    <name type="synonym">Merluccius cadenati</name>
    <dbReference type="NCBI Taxonomy" id="89951"/>
    <lineage>
        <taxon>Eukaryota</taxon>
        <taxon>Metazoa</taxon>
        <taxon>Chordata</taxon>
        <taxon>Craniata</taxon>
        <taxon>Vertebrata</taxon>
        <taxon>Euteleostomi</taxon>
        <taxon>Actinopterygii</taxon>
        <taxon>Neopterygii</taxon>
        <taxon>Teleostei</taxon>
        <taxon>Neoteleostei</taxon>
        <taxon>Acanthomorphata</taxon>
        <taxon>Zeiogadaria</taxon>
        <taxon>Gadariae</taxon>
        <taxon>Gadiformes</taxon>
        <taxon>Gadoidei</taxon>
        <taxon>Merlucciidae</taxon>
        <taxon>Merluccius</taxon>
    </lineage>
</organism>
<dbReference type="PROSITE" id="PS50003">
    <property type="entry name" value="PH_DOMAIN"/>
    <property type="match status" value="1"/>
</dbReference>
<feature type="region of interest" description="Disordered" evidence="3">
    <location>
        <begin position="613"/>
        <end position="665"/>
    </location>
</feature>
<evidence type="ECO:0000313" key="7">
    <source>
        <dbReference type="Proteomes" id="UP001174136"/>
    </source>
</evidence>
<feature type="compositionally biased region" description="Polar residues" evidence="3">
    <location>
        <begin position="1138"/>
        <end position="1148"/>
    </location>
</feature>
<reference evidence="6" key="1">
    <citation type="journal article" date="2023" name="Front. Mar. Sci.">
        <title>A new Merluccius polli reference genome to investigate the effects of global change in West African waters.</title>
        <authorList>
            <person name="Mateo J.L."/>
            <person name="Blanco-Fernandez C."/>
            <person name="Garcia-Vazquez E."/>
            <person name="Machado-Schiaffino G."/>
        </authorList>
    </citation>
    <scope>NUCLEOTIDE SEQUENCE</scope>
    <source>
        <strain evidence="6">C29</strain>
        <tissue evidence="6">Fin</tissue>
    </source>
</reference>
<feature type="compositionally biased region" description="Polar residues" evidence="3">
    <location>
        <begin position="1295"/>
        <end position="1316"/>
    </location>
</feature>
<feature type="region of interest" description="Disordered" evidence="3">
    <location>
        <begin position="843"/>
        <end position="946"/>
    </location>
</feature>
<dbReference type="SUPFAM" id="SSF48065">
    <property type="entry name" value="DBL homology domain (DH-domain)"/>
    <property type="match status" value="1"/>
</dbReference>
<feature type="compositionally biased region" description="Polar residues" evidence="3">
    <location>
        <begin position="746"/>
        <end position="761"/>
    </location>
</feature>
<feature type="compositionally biased region" description="Basic residues" evidence="3">
    <location>
        <begin position="731"/>
        <end position="744"/>
    </location>
</feature>
<dbReference type="CDD" id="cd00160">
    <property type="entry name" value="RhoGEF"/>
    <property type="match status" value="1"/>
</dbReference>
<evidence type="ECO:0000259" key="5">
    <source>
        <dbReference type="PROSITE" id="PS50010"/>
    </source>
</evidence>
<dbReference type="PROSITE" id="PS50010">
    <property type="entry name" value="DH_2"/>
    <property type="match status" value="1"/>
</dbReference>
<dbReference type="CDD" id="cd13243">
    <property type="entry name" value="PH_PLEKHG1_G2_G3"/>
    <property type="match status" value="1"/>
</dbReference>
<feature type="compositionally biased region" description="Low complexity" evidence="3">
    <location>
        <begin position="1011"/>
        <end position="1064"/>
    </location>
</feature>
<dbReference type="FunFam" id="1.20.900.10:FF:000019">
    <property type="entry name" value="Pleckstrin homology domain-containing family G member 1"/>
    <property type="match status" value="1"/>
</dbReference>
<dbReference type="InterPro" id="IPR000219">
    <property type="entry name" value="DH_dom"/>
</dbReference>
<feature type="region of interest" description="Disordered" evidence="3">
    <location>
        <begin position="1606"/>
        <end position="1699"/>
    </location>
</feature>
<feature type="region of interest" description="Disordered" evidence="3">
    <location>
        <begin position="154"/>
        <end position="180"/>
    </location>
</feature>
<feature type="region of interest" description="Disordered" evidence="3">
    <location>
        <begin position="1279"/>
        <end position="1383"/>
    </location>
</feature>
<feature type="region of interest" description="Disordered" evidence="3">
    <location>
        <begin position="1531"/>
        <end position="1555"/>
    </location>
</feature>
<feature type="compositionally biased region" description="Low complexity" evidence="3">
    <location>
        <begin position="168"/>
        <end position="178"/>
    </location>
</feature>
<feature type="compositionally biased region" description="Low complexity" evidence="3">
    <location>
        <begin position="1080"/>
        <end position="1114"/>
    </location>
</feature>
<dbReference type="InterPro" id="IPR035899">
    <property type="entry name" value="DBL_dom_sf"/>
</dbReference>
<dbReference type="Pfam" id="PF22697">
    <property type="entry name" value="SOS1_NGEF_PH"/>
    <property type="match status" value="1"/>
</dbReference>
<dbReference type="Proteomes" id="UP001174136">
    <property type="component" value="Unassembled WGS sequence"/>
</dbReference>
<keyword evidence="2" id="KW-0344">Guanine-nucleotide releasing factor</keyword>
<feature type="region of interest" description="Disordered" evidence="3">
    <location>
        <begin position="689"/>
        <end position="761"/>
    </location>
</feature>
<dbReference type="InterPro" id="IPR011993">
    <property type="entry name" value="PH-like_dom_sf"/>
</dbReference>
<dbReference type="SMART" id="SM00325">
    <property type="entry name" value="RhoGEF"/>
    <property type="match status" value="1"/>
</dbReference>
<evidence type="ECO:0000313" key="6">
    <source>
        <dbReference type="EMBL" id="KAK0131105.1"/>
    </source>
</evidence>
<dbReference type="SMART" id="SM00233">
    <property type="entry name" value="PH"/>
    <property type="match status" value="1"/>
</dbReference>
<evidence type="ECO:0000256" key="1">
    <source>
        <dbReference type="ARBA" id="ARBA00022553"/>
    </source>
</evidence>
<name>A0AA47NMT8_MERPO</name>
<dbReference type="GO" id="GO:0005085">
    <property type="term" value="F:guanyl-nucleotide exchange factor activity"/>
    <property type="evidence" value="ECO:0007669"/>
    <property type="project" value="UniProtKB-KW"/>
</dbReference>
<dbReference type="InterPro" id="IPR001331">
    <property type="entry name" value="GDS_CDC24_CS"/>
</dbReference>
<protein>
    <submittedName>
        <fullName evidence="6">Pleckstrin y domain-containing family G member 1</fullName>
    </submittedName>
</protein>
<dbReference type="Pfam" id="PF00621">
    <property type="entry name" value="RhoGEF"/>
    <property type="match status" value="1"/>
</dbReference>
<dbReference type="SUPFAM" id="SSF50729">
    <property type="entry name" value="PH domain-like"/>
    <property type="match status" value="1"/>
</dbReference>
<dbReference type="Gene3D" id="2.30.29.30">
    <property type="entry name" value="Pleckstrin-homology domain (PH domain)/Phosphotyrosine-binding domain (PTB)"/>
    <property type="match status" value="1"/>
</dbReference>
<feature type="region of interest" description="Disordered" evidence="3">
    <location>
        <begin position="1"/>
        <end position="24"/>
    </location>
</feature>
<dbReference type="FunFam" id="2.30.29.30:FF:000132">
    <property type="entry name" value="pleckstrin homology domain-containing family G member 2"/>
    <property type="match status" value="1"/>
</dbReference>
<feature type="compositionally biased region" description="Basic and acidic residues" evidence="3">
    <location>
        <begin position="1"/>
        <end position="19"/>
    </location>
</feature>
<feature type="region of interest" description="Disordered" evidence="3">
    <location>
        <begin position="1236"/>
        <end position="1255"/>
    </location>
</feature>
<evidence type="ECO:0000259" key="4">
    <source>
        <dbReference type="PROSITE" id="PS50003"/>
    </source>
</evidence>
<dbReference type="GO" id="GO:0031267">
    <property type="term" value="F:small GTPase binding"/>
    <property type="evidence" value="ECO:0007669"/>
    <property type="project" value="TreeGrafter"/>
</dbReference>
<dbReference type="PANTHER" id="PTHR45924">
    <property type="entry name" value="FI17866P1"/>
    <property type="match status" value="1"/>
</dbReference>
<dbReference type="PROSITE" id="PS00741">
    <property type="entry name" value="DH_1"/>
    <property type="match status" value="1"/>
</dbReference>
<feature type="compositionally biased region" description="Polar residues" evidence="3">
    <location>
        <begin position="652"/>
        <end position="665"/>
    </location>
</feature>
<accession>A0AA47NMT8</accession>
<evidence type="ECO:0000256" key="3">
    <source>
        <dbReference type="SAM" id="MobiDB-lite"/>
    </source>
</evidence>
<feature type="compositionally biased region" description="Pro residues" evidence="3">
    <location>
        <begin position="1362"/>
        <end position="1374"/>
    </location>
</feature>
<proteinExistence type="predicted"/>
<dbReference type="GO" id="GO:0035556">
    <property type="term" value="P:intracellular signal transduction"/>
    <property type="evidence" value="ECO:0007669"/>
    <property type="project" value="InterPro"/>
</dbReference>
<evidence type="ECO:0000256" key="2">
    <source>
        <dbReference type="ARBA" id="ARBA00022658"/>
    </source>
</evidence>
<keyword evidence="7" id="KW-1185">Reference proteome</keyword>
<dbReference type="InterPro" id="IPR055251">
    <property type="entry name" value="SOS1_NGEF_PH"/>
</dbReference>
<feature type="domain" description="PH" evidence="4">
    <location>
        <begin position="491"/>
        <end position="590"/>
    </location>
</feature>
<sequence>MERGKGRRREAETEGEKGEASTSQDTLLCWDQASDVMLESDCLSWGSEKTRLFTDHSRVECPSGGRKPERLKWTGQERRRLPVTNRQPVTHLSPPSVGGTPTGPAWGTAHAYVEYDYNYPPDALPPLPEIHQVSGVALSYPASRHVPLRYCSAHSMDSSPDSAERPISYSSTSSSASSRDSHCSLIGRTLVPGPCPPTPVDLDTGAIRLELVPARQLGRGDMEGDEEQAYRGTGEVNGGGGGKSSSSSGVTGRRDSRGGQTSTGHSEPDLSPDVVEQTGPGQGPRTYVDRVVQEILDTERTYVQDLRSIVQDYLECISNQSRLALSAEDKGSLFGNIRDIYHFNRDLLHDLEKCNADPVAIAECFVAKSEEFHIYTQYCTNYPRSVAVLTECMRNKVLAKFFRERQESLRHSLPLGSYLLKPVQRILKYHLLLHEIANHMEKDTETYEVVQEAIDTMQRVAWHINDMKRKHEHAVRLQEIQSLLTNWKGPDLIGYGELVLEGTFRLQRAKNERTLFLFDKLLLVTKKREETYTYKAHILCCNLMLVEVIPKEPLSFSVFHYKNPKLQHTVQAKSQQDKRMWILHLKRLILENHPAKIPAKAKQAILEMDAMHHPGFHYSPDGEKKATPPTKEGPTPRRARRKEPLSKLLKNAKQSGANTEDQKRTSLGATLLSPVSQLALGTIGRSRSLINQSQESLDPCDHYEHSDREEGEEPHQQDADDEDDSGLGGAKRLRVPGKSSRKRLNPQASVDSIDQWKTFNMSPSDLQRARECLVREGSHHPPLLRTPNVMEEPPESPVPTLMVPGDGHPVRNIWADHRARRAMFPTRQRTVQPDDDEDIYQMFMPTEASGPEPETPPAEGSEGPSLPGSTRPCSWHVEQVPAVQVDPPPGGAGRVLRRASSAGEKASEPRQAGEHGTQPDHCDLEEIHTESSSNNISGSSSAEQLTVDNIENVYDNISYEDLKSMGLVRRDEEGRRSRKDLSIETWASNSQVATGTLAPSGTLAATVGIIPSTPGSIPSTPGSIPSTRGSIPITPGSIPSTPGSIPSTPGSIPSTPGSIPSTPGAIPSTPGAIPSTPGAIPNTPGTIPSTPGTIPSTPGTIPSTPGTIPSTPGTHNAPVVVASSPGATESLTEPGRPSESTGSTSQQGKPCELKIVEEENIYDTICFREPPRSERLGSGEGNTPQQQEGNSLLASEPELSESLGGFVSEESLHFGEDEGLGASGTIACYLEPDYSSSSASETFSQRSRTGDKMSEKVDEIWNDLENYIKVNEKKADRLPAAFPVGSGEAHKRPSSARSSPTKTASVSGIVTHSGANAKSPPAHHPDPPTPSFTIPIINVPEPFCEELSEEQAEVEERRALPGPMPAQPATPEPAPGTVKSIRTRLARLSSGSFRLEDDDLVELPQRPASRESQLKDLHSLFPGELAGLSSPLASSPSLLLGESVDFPLELMDKTKNRVFLMARQYSQKIKKANQLLRMRSMDPGDACGRSRDEKRQKDLADILEEKKQGGAAIGARIAEYSHLYDQVMFPPGTGGQASPVRHPGLPSSPSMPERSLEDDWLHSTYSNGELASFVSWPNEMAEARASSSPQLRLTPACSVPALKTLPTSPAPAGLQRWSSCMSAPSEKEEEHVYSTIKRPPPSSDAKTPEHNRCRSTGSLGDQGHERRNPLESGRAAPARHAENYTRPSLGRAGRQSSLPEQCELRRSALTLQDSQQVVVLHRESALGILAATQNYLTNFKDNGDDDDDYVEIRSEDESEGERAGGGQVQRGAGVCRSVEQNRGPVQSQSLPCTPVRYCHPLGSVEREHLGRYLWSEPQETQPTIGQSLREKFQCLSSSSFA</sequence>
<dbReference type="EMBL" id="JAOPHQ010006569">
    <property type="protein sequence ID" value="KAK0131105.1"/>
    <property type="molecule type" value="Genomic_DNA"/>
</dbReference>
<feature type="compositionally biased region" description="Polar residues" evidence="3">
    <location>
        <begin position="1181"/>
        <end position="1190"/>
    </location>
</feature>
<keyword evidence="1" id="KW-0597">Phosphoprotein</keyword>
<dbReference type="InterPro" id="IPR043324">
    <property type="entry name" value="PH_PLEKHG1_G2_G3"/>
</dbReference>
<feature type="compositionally biased region" description="Basic and acidic residues" evidence="3">
    <location>
        <begin position="905"/>
        <end position="929"/>
    </location>
</feature>
<dbReference type="PANTHER" id="PTHR45924:SF1">
    <property type="entry name" value="PLECKSTRIN HOMOLOGY DOMAIN-CONTAINING FAMILY G MEMBER 1"/>
    <property type="match status" value="1"/>
</dbReference>
<comment type="caution">
    <text evidence="6">The sequence shown here is derived from an EMBL/GenBank/DDBJ whole genome shotgun (WGS) entry which is preliminary data.</text>
</comment>
<feature type="compositionally biased region" description="Acidic residues" evidence="3">
    <location>
        <begin position="1343"/>
        <end position="1353"/>
    </location>
</feature>
<dbReference type="InterPro" id="IPR001849">
    <property type="entry name" value="PH_domain"/>
</dbReference>
<dbReference type="Gene3D" id="1.20.900.10">
    <property type="entry name" value="Dbl homology (DH) domain"/>
    <property type="match status" value="1"/>
</dbReference>
<feature type="compositionally biased region" description="Polar residues" evidence="3">
    <location>
        <begin position="1236"/>
        <end position="1247"/>
    </location>
</feature>
<feature type="domain" description="DH" evidence="5">
    <location>
        <begin position="287"/>
        <end position="467"/>
    </location>
</feature>
<dbReference type="GO" id="GO:0005829">
    <property type="term" value="C:cytosol"/>
    <property type="evidence" value="ECO:0007669"/>
    <property type="project" value="UniProtKB-ARBA"/>
</dbReference>
<feature type="region of interest" description="Disordered" evidence="3">
    <location>
        <begin position="778"/>
        <end position="807"/>
    </location>
</feature>
<gene>
    <name evidence="6" type="primary">PLEKHG1</name>
    <name evidence="6" type="ORF">N1851_034203</name>
</gene>
<feature type="region of interest" description="Disordered" evidence="3">
    <location>
        <begin position="1011"/>
        <end position="1199"/>
    </location>
</feature>
<feature type="compositionally biased region" description="Basic and acidic residues" evidence="3">
    <location>
        <begin position="699"/>
        <end position="718"/>
    </location>
</feature>
<feature type="compositionally biased region" description="Low complexity" evidence="3">
    <location>
        <begin position="931"/>
        <end position="941"/>
    </location>
</feature>
<feature type="region of interest" description="Disordered" evidence="3">
    <location>
        <begin position="217"/>
        <end position="288"/>
    </location>
</feature>